<name>A0A1S1J5N2_9FLAO</name>
<dbReference type="Gene3D" id="3.40.50.2300">
    <property type="match status" value="1"/>
</dbReference>
<dbReference type="STRING" id="1278819.BHE19_10075"/>
<keyword evidence="6" id="KW-1185">Reference proteome</keyword>
<dbReference type="Proteomes" id="UP000198319">
    <property type="component" value="Unassembled WGS sequence"/>
</dbReference>
<evidence type="ECO:0000313" key="5">
    <source>
        <dbReference type="Proteomes" id="UP000180252"/>
    </source>
</evidence>
<evidence type="ECO:0000313" key="3">
    <source>
        <dbReference type="EMBL" id="OHT45048.1"/>
    </source>
</evidence>
<reference evidence="3" key="1">
    <citation type="submission" date="2016-09" db="EMBL/GenBank/DDBJ databases">
        <authorList>
            <person name="Capua I."/>
            <person name="De Benedictis P."/>
            <person name="Joannis T."/>
            <person name="Lombin L.H."/>
            <person name="Cattoli G."/>
        </authorList>
    </citation>
    <scope>NUCLEOTIDE SEQUENCE [LARGE SCALE GENOMIC DNA]</scope>
    <source>
        <strain evidence="3">MSU</strain>
    </source>
</reference>
<dbReference type="AlphaFoldDB" id="A0A1S1J5N2"/>
<dbReference type="PROSITE" id="PS50110">
    <property type="entry name" value="RESPONSE_REGULATORY"/>
    <property type="match status" value="1"/>
</dbReference>
<protein>
    <submittedName>
        <fullName evidence="4">Response regulator</fullName>
    </submittedName>
    <submittedName>
        <fullName evidence="3">Transcriptional regulator</fullName>
    </submittedName>
</protein>
<dbReference type="EMBL" id="MUHG01000028">
    <property type="protein sequence ID" value="OXB16601.1"/>
    <property type="molecule type" value="Genomic_DNA"/>
</dbReference>
<dbReference type="SUPFAM" id="SSF52172">
    <property type="entry name" value="CheY-like"/>
    <property type="match status" value="1"/>
</dbReference>
<reference evidence="4 6" key="3">
    <citation type="submission" date="2016-11" db="EMBL/GenBank/DDBJ databases">
        <title>Whole genomes of Flavobacteriaceae.</title>
        <authorList>
            <person name="Stine C."/>
            <person name="Li C."/>
            <person name="Tadesse D."/>
        </authorList>
    </citation>
    <scope>NUCLEOTIDE SEQUENCE [LARGE SCALE GENOMIC DNA]</scope>
    <source>
        <strain evidence="4 6">ATCC BAA-2541</strain>
    </source>
</reference>
<comment type="caution">
    <text evidence="3">The sequence shown here is derived from an EMBL/GenBank/DDBJ whole genome shotgun (WGS) entry which is preliminary data.</text>
</comment>
<dbReference type="RefSeq" id="WP_017495302.1">
    <property type="nucleotide sequence ID" value="NZ_JASTTY010000009.1"/>
</dbReference>
<evidence type="ECO:0000256" key="1">
    <source>
        <dbReference type="PROSITE-ProRule" id="PRU00169"/>
    </source>
</evidence>
<accession>A0A1S1J5N2</accession>
<keyword evidence="1" id="KW-0597">Phosphoprotein</keyword>
<proteinExistence type="predicted"/>
<dbReference type="InterPro" id="IPR001789">
    <property type="entry name" value="Sig_transdc_resp-reg_receiver"/>
</dbReference>
<gene>
    <name evidence="4" type="ORF">B0A71_19225</name>
    <name evidence="3" type="ORF">BHE19_10075</name>
</gene>
<feature type="modified residue" description="4-aspartylphosphate" evidence="1">
    <location>
        <position position="59"/>
    </location>
</feature>
<organism evidence="3 5">
    <name type="scientific">Flavobacterium tructae</name>
    <dbReference type="NCBI Taxonomy" id="1114873"/>
    <lineage>
        <taxon>Bacteria</taxon>
        <taxon>Pseudomonadati</taxon>
        <taxon>Bacteroidota</taxon>
        <taxon>Flavobacteriia</taxon>
        <taxon>Flavobacteriales</taxon>
        <taxon>Flavobacteriaceae</taxon>
        <taxon>Flavobacterium</taxon>
    </lineage>
</organism>
<dbReference type="InterPro" id="IPR011006">
    <property type="entry name" value="CheY-like_superfamily"/>
</dbReference>
<reference evidence="5" key="2">
    <citation type="submission" date="2016-09" db="EMBL/GenBank/DDBJ databases">
        <authorList>
            <person name="Chen S."/>
            <person name="Walker E."/>
        </authorList>
    </citation>
    <scope>NUCLEOTIDE SEQUENCE [LARGE SCALE GENOMIC DNA]</scope>
    <source>
        <strain evidence="5">MSU</strain>
    </source>
</reference>
<evidence type="ECO:0000313" key="6">
    <source>
        <dbReference type="Proteomes" id="UP000198319"/>
    </source>
</evidence>
<dbReference type="Proteomes" id="UP000180252">
    <property type="component" value="Unassembled WGS sequence"/>
</dbReference>
<sequence>MFKKVLVAEDLDTMNLGIEQVLKDLNISHFQQSKYCDEAFLKIRRAIQDDEPYDLLISDLSFKTDHREVKIANGDELVQKVRELQPNIKIIAYSVEDKSYRIKSLFEDAKVDAFVLKGLNSIQELKKAIHLIFTSDQKFISPEVASALQEKNNFEIDDLDILILKHLSLGTLQDDIIETFKEMGIKPNSKSAIEKRISKLKDFFKANNTIHLVTITKDMGII</sequence>
<dbReference type="OrthoDB" id="659223at2"/>
<dbReference type="EMBL" id="MIKE01000023">
    <property type="protein sequence ID" value="OHT45048.1"/>
    <property type="molecule type" value="Genomic_DNA"/>
</dbReference>
<dbReference type="GO" id="GO:0000160">
    <property type="term" value="P:phosphorelay signal transduction system"/>
    <property type="evidence" value="ECO:0007669"/>
    <property type="project" value="InterPro"/>
</dbReference>
<evidence type="ECO:0000259" key="2">
    <source>
        <dbReference type="PROSITE" id="PS50110"/>
    </source>
</evidence>
<feature type="domain" description="Response regulatory" evidence="2">
    <location>
        <begin position="4"/>
        <end position="132"/>
    </location>
</feature>
<evidence type="ECO:0000313" key="4">
    <source>
        <dbReference type="EMBL" id="OXB16601.1"/>
    </source>
</evidence>